<name>A0A3B3HLS0_ORYLA</name>
<reference evidence="1" key="3">
    <citation type="submission" date="2025-09" db="UniProtKB">
        <authorList>
            <consortium name="Ensembl"/>
        </authorList>
    </citation>
    <scope>IDENTIFICATION</scope>
    <source>
        <strain evidence="1">Hd-rR</strain>
    </source>
</reference>
<accession>A0A3B3HLS0</accession>
<reference evidence="1 2" key="1">
    <citation type="journal article" date="2007" name="Nature">
        <title>The medaka draft genome and insights into vertebrate genome evolution.</title>
        <authorList>
            <person name="Kasahara M."/>
            <person name="Naruse K."/>
            <person name="Sasaki S."/>
            <person name="Nakatani Y."/>
            <person name="Qu W."/>
            <person name="Ahsan B."/>
            <person name="Yamada T."/>
            <person name="Nagayasu Y."/>
            <person name="Doi K."/>
            <person name="Kasai Y."/>
            <person name="Jindo T."/>
            <person name="Kobayashi D."/>
            <person name="Shimada A."/>
            <person name="Toyoda A."/>
            <person name="Kuroki Y."/>
            <person name="Fujiyama A."/>
            <person name="Sasaki T."/>
            <person name="Shimizu A."/>
            <person name="Asakawa S."/>
            <person name="Shimizu N."/>
            <person name="Hashimoto S."/>
            <person name="Yang J."/>
            <person name="Lee Y."/>
            <person name="Matsushima K."/>
            <person name="Sugano S."/>
            <person name="Sakaizumi M."/>
            <person name="Narita T."/>
            <person name="Ohishi K."/>
            <person name="Haga S."/>
            <person name="Ohta F."/>
            <person name="Nomoto H."/>
            <person name="Nogata K."/>
            <person name="Morishita T."/>
            <person name="Endo T."/>
            <person name="Shin-I T."/>
            <person name="Takeda H."/>
            <person name="Morishita S."/>
            <person name="Kohara Y."/>
        </authorList>
    </citation>
    <scope>NUCLEOTIDE SEQUENCE [LARGE SCALE GENOMIC DNA]</scope>
    <source>
        <strain evidence="1 2">Hd-rR</strain>
    </source>
</reference>
<evidence type="ECO:0000313" key="1">
    <source>
        <dbReference type="Ensembl" id="ENSORLP00000032827.1"/>
    </source>
</evidence>
<dbReference type="Proteomes" id="UP000001038">
    <property type="component" value="Chromosome 1"/>
</dbReference>
<reference evidence="1" key="2">
    <citation type="submission" date="2025-08" db="UniProtKB">
        <authorList>
            <consortium name="Ensembl"/>
        </authorList>
    </citation>
    <scope>IDENTIFICATION</scope>
    <source>
        <strain evidence="1">Hd-rR</strain>
    </source>
</reference>
<protein>
    <submittedName>
        <fullName evidence="1">Uncharacterized protein</fullName>
    </submittedName>
</protein>
<dbReference type="AlphaFoldDB" id="A0A3B3HLS0"/>
<organism evidence="1 2">
    <name type="scientific">Oryzias latipes</name>
    <name type="common">Japanese rice fish</name>
    <name type="synonym">Japanese killifish</name>
    <dbReference type="NCBI Taxonomy" id="8090"/>
    <lineage>
        <taxon>Eukaryota</taxon>
        <taxon>Metazoa</taxon>
        <taxon>Chordata</taxon>
        <taxon>Craniata</taxon>
        <taxon>Vertebrata</taxon>
        <taxon>Euteleostomi</taxon>
        <taxon>Actinopterygii</taxon>
        <taxon>Neopterygii</taxon>
        <taxon>Teleostei</taxon>
        <taxon>Neoteleostei</taxon>
        <taxon>Acanthomorphata</taxon>
        <taxon>Ovalentaria</taxon>
        <taxon>Atherinomorphae</taxon>
        <taxon>Beloniformes</taxon>
        <taxon>Adrianichthyidae</taxon>
        <taxon>Oryziinae</taxon>
        <taxon>Oryzias</taxon>
    </lineage>
</organism>
<keyword evidence="2" id="KW-1185">Reference proteome</keyword>
<dbReference type="Bgee" id="ENSORLG00000030418">
    <property type="expression patterns" value="Expressed in brain and 12 other cell types or tissues"/>
</dbReference>
<sequence length="53" mass="6153">MKSQSWFRRNWLLAAGGAFVTIHLSTWILQKVMKSSVRSEVSIKRNAMKEKTD</sequence>
<evidence type="ECO:0000313" key="2">
    <source>
        <dbReference type="Proteomes" id="UP000001038"/>
    </source>
</evidence>
<dbReference type="InParanoid" id="A0A3B3HLS0"/>
<dbReference type="GeneTree" id="ENSGT01150000287221"/>
<proteinExistence type="predicted"/>
<dbReference type="Ensembl" id="ENSORLT00000040469.1">
    <property type="protein sequence ID" value="ENSORLP00000032827.1"/>
    <property type="gene ID" value="ENSORLG00000030418.1"/>
</dbReference>